<dbReference type="Gene3D" id="1.10.1530.10">
    <property type="match status" value="1"/>
</dbReference>
<accession>A0A494WRR9</accession>
<reference evidence="3 4" key="1">
    <citation type="submission" date="2018-10" db="EMBL/GenBank/DDBJ databases">
        <authorList>
            <person name="Grouzdev D.S."/>
            <person name="Krutkina M.S."/>
            <person name="Tourova T.P."/>
            <person name="Nazina T.N."/>
        </authorList>
    </citation>
    <scope>NUCLEOTIDE SEQUENCE [LARGE SCALE GENOMIC DNA]</scope>
    <source>
        <strain evidence="3 4">435</strain>
    </source>
</reference>
<dbReference type="PANTHER" id="PTHR11091:SF0">
    <property type="entry name" value="MALATE DEHYDROGENASE"/>
    <property type="match status" value="1"/>
</dbReference>
<dbReference type="GO" id="GO:0016491">
    <property type="term" value="F:oxidoreductase activity"/>
    <property type="evidence" value="ECO:0007669"/>
    <property type="project" value="UniProtKB-KW"/>
</dbReference>
<proteinExistence type="inferred from homology"/>
<dbReference type="EMBL" id="RBWE01000003">
    <property type="protein sequence ID" value="RKO65491.1"/>
    <property type="molecule type" value="Genomic_DNA"/>
</dbReference>
<dbReference type="InterPro" id="IPR003767">
    <property type="entry name" value="Malate/L-lactate_DH-like"/>
</dbReference>
<dbReference type="RefSeq" id="WP_121452615.1">
    <property type="nucleotide sequence ID" value="NZ_RBWE01000003.1"/>
</dbReference>
<dbReference type="AlphaFoldDB" id="A0A494WRR9"/>
<evidence type="ECO:0000313" key="4">
    <source>
        <dbReference type="Proteomes" id="UP000271256"/>
    </source>
</evidence>
<dbReference type="OrthoDB" id="9769447at2"/>
<dbReference type="PANTHER" id="PTHR11091">
    <property type="entry name" value="OXIDOREDUCTASE-RELATED"/>
    <property type="match status" value="1"/>
</dbReference>
<evidence type="ECO:0000256" key="2">
    <source>
        <dbReference type="ARBA" id="ARBA00023002"/>
    </source>
</evidence>
<dbReference type="InterPro" id="IPR043143">
    <property type="entry name" value="Mal/L-sulf/L-lact_DH-like_NADP"/>
</dbReference>
<dbReference type="SUPFAM" id="SSF89733">
    <property type="entry name" value="L-sulfolactate dehydrogenase-like"/>
    <property type="match status" value="1"/>
</dbReference>
<evidence type="ECO:0000313" key="3">
    <source>
        <dbReference type="EMBL" id="RKO65491.1"/>
    </source>
</evidence>
<gene>
    <name evidence="3" type="ORF">D7024_14430</name>
</gene>
<keyword evidence="4" id="KW-1185">Reference proteome</keyword>
<keyword evidence="2" id="KW-0560">Oxidoreductase</keyword>
<dbReference type="Proteomes" id="UP000271256">
    <property type="component" value="Unassembled WGS sequence"/>
</dbReference>
<sequence>MKVKVNVERLREFCLALFLKLGVAEEAANIIVDVILEADLRGVSSHGLLRLPIYVKRMELGLINNRAEPSVVKETVATAVIDGDHGMGQYVATRAMEMAIAKAAHTGIGVVGVRNSTHFGVAAYYALLAVKKEQIGIVLSNTTPLMAPTGGSRRLVGNNPLCIAVPAWNHVPIVLDMACSNVAIGRIQLAAKEGRQIPLGWGLDREGVPTTDPKAVLDGGLLEPMAGYKGYGLALMIDILAGVLTGSGFGEEVTPLYFDFVNKQRTGHFLMAINIGHFINKDLFYSRLGRLIESVKNSPRAPEVKEIFLPGEIEEKKRQKNLLEGLTLPRVFIGELSLLADKFGLRDLFERVMKTNQVTI</sequence>
<dbReference type="InterPro" id="IPR043144">
    <property type="entry name" value="Mal/L-sulf/L-lact_DH-like_ah"/>
</dbReference>
<protein>
    <submittedName>
        <fullName evidence="3">Ldh family oxidoreductase</fullName>
    </submittedName>
</protein>
<dbReference type="Pfam" id="PF02615">
    <property type="entry name" value="Ldh_2"/>
    <property type="match status" value="1"/>
</dbReference>
<comment type="similarity">
    <text evidence="1">Belongs to the LDH2/MDH2 oxidoreductase family.</text>
</comment>
<evidence type="ECO:0000256" key="1">
    <source>
        <dbReference type="ARBA" id="ARBA00006056"/>
    </source>
</evidence>
<name>A0A494WRR9_9FIRM</name>
<dbReference type="InterPro" id="IPR036111">
    <property type="entry name" value="Mal/L-sulfo/L-lacto_DH-like_sf"/>
</dbReference>
<comment type="caution">
    <text evidence="3">The sequence shown here is derived from an EMBL/GenBank/DDBJ whole genome shotgun (WGS) entry which is preliminary data.</text>
</comment>
<organism evidence="3 4">
    <name type="scientific">Desulfofundulus salinus</name>
    <dbReference type="NCBI Taxonomy" id="2419843"/>
    <lineage>
        <taxon>Bacteria</taxon>
        <taxon>Bacillati</taxon>
        <taxon>Bacillota</taxon>
        <taxon>Clostridia</taxon>
        <taxon>Eubacteriales</taxon>
        <taxon>Peptococcaceae</taxon>
        <taxon>Desulfofundulus</taxon>
    </lineage>
</organism>
<dbReference type="Gene3D" id="3.30.1370.60">
    <property type="entry name" value="Hypothetical oxidoreductase yiak, domain 2"/>
    <property type="match status" value="1"/>
</dbReference>